<dbReference type="Gene3D" id="1.10.1410.10">
    <property type="match status" value="1"/>
</dbReference>
<dbReference type="Proteomes" id="UP000002059">
    <property type="component" value="Partially assembled WGS sequence"/>
</dbReference>
<dbReference type="GeneID" id="9095334"/>
<dbReference type="EMBL" id="KN294007">
    <property type="protein sequence ID" value="EEH34989.2"/>
    <property type="molecule type" value="Genomic_DNA"/>
</dbReference>
<dbReference type="KEGG" id="pbl:PAAG_06036"/>
<sequence>MFLSSLTTKSRALCMRCLIVGEVPKDVWIYLRARRRYHDASGHWRRNNQPEVVPSSLEETLRSHRFANRQTLIRKLPARESANPGLIRPKLNPDRFVPTEALKEQEVRQADLRQILNEDGGAKTRFDVLSFRSHNSSPMDPTKPNISWTKDTIYHRSTEYPWLSYLEESGSGSISRLNDEITAFEKYILPTREERDAVGRVQRDAIASLKFDEMNLPILTGSRRTGMAVPHSSVDFLILIEDPERVEGGRGPSATRPMMVQARLKRLHQIEDALKESKTLSKVMLRKDKNPTLSAVHAATGLQVQFQCATNPPASIDFILNYRAEFSTLRPLFMVLRMLLETRGFLGGDASSVDPYLLTMMIVAALKIREGKYHRKSIGSQFLHVLEFYKDTDFTKYGISVEPPGIFEKNAGLKMRDKKGKRLLMHEPYLRGQRSIGKRSLSLPRAGMLSLQDPTDFMNDLGCKASVIPEVKQLFQAVYDDLRARMKSWDYDKVLTDRERISFQDENSLEKSEKKLSPSLLSLALGMNYEDFERFRDKLLLAASQAGHVHVDEVNSDVEPCQRSLEGVKTHMESWPSEKI</sequence>
<dbReference type="GO" id="GO:1990817">
    <property type="term" value="F:poly(A) RNA polymerase activity"/>
    <property type="evidence" value="ECO:0007669"/>
    <property type="project" value="InterPro"/>
</dbReference>
<dbReference type="InterPro" id="IPR045862">
    <property type="entry name" value="Trf4-like"/>
</dbReference>
<dbReference type="SUPFAM" id="SSF81631">
    <property type="entry name" value="PAP/OAS1 substrate-binding domain"/>
    <property type="match status" value="1"/>
</dbReference>
<gene>
    <name evidence="1" type="ORF">PAAG_06036</name>
</gene>
<reference evidence="1 2" key="1">
    <citation type="journal article" date="2011" name="PLoS Genet.">
        <title>Comparative genomic analysis of human fungal pathogens causing paracoccidioidomycosis.</title>
        <authorList>
            <person name="Desjardins C.A."/>
            <person name="Champion M.D."/>
            <person name="Holder J.W."/>
            <person name="Muszewska A."/>
            <person name="Goldberg J."/>
            <person name="Bailao A.M."/>
            <person name="Brigido M.M."/>
            <person name="Ferreira M.E."/>
            <person name="Garcia A.M."/>
            <person name="Grynberg M."/>
            <person name="Gujja S."/>
            <person name="Heiman D.I."/>
            <person name="Henn M.R."/>
            <person name="Kodira C.D."/>
            <person name="Leon-Narvaez H."/>
            <person name="Longo L.V."/>
            <person name="Ma L.J."/>
            <person name="Malavazi I."/>
            <person name="Matsuo A.L."/>
            <person name="Morais F.V."/>
            <person name="Pereira M."/>
            <person name="Rodriguez-Brito S."/>
            <person name="Sakthikumar S."/>
            <person name="Salem-Izacc S.M."/>
            <person name="Sykes S.M."/>
            <person name="Teixeira M.M."/>
            <person name="Vallejo M.C."/>
            <person name="Walter M.E."/>
            <person name="Yandava C."/>
            <person name="Young S."/>
            <person name="Zeng Q."/>
            <person name="Zucker J."/>
            <person name="Felipe M.S."/>
            <person name="Goldman G.H."/>
            <person name="Haas B.J."/>
            <person name="McEwen J.G."/>
            <person name="Nino-Vega G."/>
            <person name="Puccia R."/>
            <person name="San-Blas G."/>
            <person name="Soares C.M."/>
            <person name="Birren B.W."/>
            <person name="Cuomo C.A."/>
        </authorList>
    </citation>
    <scope>NUCLEOTIDE SEQUENCE [LARGE SCALE GENOMIC DNA]</scope>
    <source>
        <strain evidence="2">ATCC MYA-826 / Pb01</strain>
    </source>
</reference>
<keyword evidence="2" id="KW-1185">Reference proteome</keyword>
<evidence type="ECO:0000313" key="1">
    <source>
        <dbReference type="EMBL" id="EEH34989.2"/>
    </source>
</evidence>
<dbReference type="OrthoDB" id="273917at2759"/>
<evidence type="ECO:0008006" key="3">
    <source>
        <dbReference type="Google" id="ProtNLM"/>
    </source>
</evidence>
<evidence type="ECO:0000313" key="2">
    <source>
        <dbReference type="Proteomes" id="UP000002059"/>
    </source>
</evidence>
<dbReference type="InterPro" id="IPR043519">
    <property type="entry name" value="NT_sf"/>
</dbReference>
<dbReference type="VEuPathDB" id="FungiDB:PAAG_06036"/>
<dbReference type="GO" id="GO:0003729">
    <property type="term" value="F:mRNA binding"/>
    <property type="evidence" value="ECO:0007669"/>
    <property type="project" value="TreeGrafter"/>
</dbReference>
<accession>C1H5J5</accession>
<protein>
    <recommendedName>
        <fullName evidence="3">Polymerase nucleotidyl transferase domain-containing protein</fullName>
    </recommendedName>
</protein>
<dbReference type="RefSeq" id="XP_002792248.2">
    <property type="nucleotide sequence ID" value="XM_002792202.2"/>
</dbReference>
<dbReference type="STRING" id="502779.C1H5J5"/>
<dbReference type="eggNOG" id="KOG1906">
    <property type="taxonomic scope" value="Eukaryota"/>
</dbReference>
<dbReference type="HOGENOM" id="CLU_024447_1_0_1"/>
<dbReference type="Gene3D" id="3.30.460.10">
    <property type="entry name" value="Beta Polymerase, domain 2"/>
    <property type="match status" value="1"/>
</dbReference>
<dbReference type="OMA" id="LCIQDPT"/>
<dbReference type="GO" id="GO:0031499">
    <property type="term" value="C:TRAMP complex"/>
    <property type="evidence" value="ECO:0007669"/>
    <property type="project" value="TreeGrafter"/>
</dbReference>
<organism evidence="1 2">
    <name type="scientific">Paracoccidioides lutzii (strain ATCC MYA-826 / Pb01)</name>
    <name type="common">Paracoccidioides brasiliensis</name>
    <dbReference type="NCBI Taxonomy" id="502779"/>
    <lineage>
        <taxon>Eukaryota</taxon>
        <taxon>Fungi</taxon>
        <taxon>Dikarya</taxon>
        <taxon>Ascomycota</taxon>
        <taxon>Pezizomycotina</taxon>
        <taxon>Eurotiomycetes</taxon>
        <taxon>Eurotiomycetidae</taxon>
        <taxon>Onygenales</taxon>
        <taxon>Ajellomycetaceae</taxon>
        <taxon>Paracoccidioides</taxon>
    </lineage>
</organism>
<dbReference type="GO" id="GO:0043634">
    <property type="term" value="P:polyadenylation-dependent ncRNA catabolic process"/>
    <property type="evidence" value="ECO:0007669"/>
    <property type="project" value="TreeGrafter"/>
</dbReference>
<dbReference type="AlphaFoldDB" id="C1H5J5"/>
<proteinExistence type="predicted"/>
<name>C1H5J5_PARBA</name>
<dbReference type="GO" id="GO:0005730">
    <property type="term" value="C:nucleolus"/>
    <property type="evidence" value="ECO:0007669"/>
    <property type="project" value="TreeGrafter"/>
</dbReference>
<dbReference type="PANTHER" id="PTHR23092">
    <property type="entry name" value="POLY(A) RNA POLYMERASE"/>
    <property type="match status" value="1"/>
</dbReference>
<dbReference type="PANTHER" id="PTHR23092:SF50">
    <property type="entry name" value="MTF2-LIKE C-TERMINAL DOMAIN-CONTAINING PROTEIN"/>
    <property type="match status" value="1"/>
</dbReference>
<dbReference type="GO" id="GO:0031123">
    <property type="term" value="P:RNA 3'-end processing"/>
    <property type="evidence" value="ECO:0007669"/>
    <property type="project" value="TreeGrafter"/>
</dbReference>